<keyword evidence="2 5" id="KW-0479">Metal-binding</keyword>
<evidence type="ECO:0000256" key="4">
    <source>
        <dbReference type="ARBA" id="ARBA00023002"/>
    </source>
</evidence>
<dbReference type="AlphaFoldDB" id="A0A0P9QR64"/>
<gene>
    <name evidence="7" type="ORF">ALO70_100165</name>
    <name evidence="8" type="ORF">ALQ39_04916</name>
</gene>
<dbReference type="PROSITE" id="PS00059">
    <property type="entry name" value="ADH_ZINC"/>
    <property type="match status" value="1"/>
</dbReference>
<comment type="cofactor">
    <cofactor evidence="1 5">
        <name>Zn(2+)</name>
        <dbReference type="ChEBI" id="CHEBI:29105"/>
    </cofactor>
</comment>
<dbReference type="CDD" id="cd08283">
    <property type="entry name" value="FDH_like_1"/>
    <property type="match status" value="1"/>
</dbReference>
<evidence type="ECO:0000313" key="7">
    <source>
        <dbReference type="EMBL" id="KPX27180.1"/>
    </source>
</evidence>
<evidence type="ECO:0000256" key="1">
    <source>
        <dbReference type="ARBA" id="ARBA00001947"/>
    </source>
</evidence>
<dbReference type="PANTHER" id="PTHR42813:SF2">
    <property type="entry name" value="DEHYDROGENASE, ZINC-CONTAINING, PUTATIVE (AFU_ORTHOLOGUE AFUA_2G02810)-RELATED"/>
    <property type="match status" value="1"/>
</dbReference>
<dbReference type="InterPro" id="IPR020843">
    <property type="entry name" value="ER"/>
</dbReference>
<dbReference type="InterPro" id="IPR002328">
    <property type="entry name" value="ADH_Zn_CS"/>
</dbReference>
<proteinExistence type="inferred from homology"/>
<dbReference type="EMBL" id="RBPV01000325">
    <property type="protein sequence ID" value="RMO54915.1"/>
    <property type="molecule type" value="Genomic_DNA"/>
</dbReference>
<sequence length="426" mass="45460">MFSTDQNFCRHRGLIMRALTYHGANSVKVDTVPDPEIQEADDIILKVTATAICGSDLHLYRGKIPTVEHGDIFGHEFMGIVEETGPAVTAVQKGDRVVIPFVIACGSCFFCNIDLFAACETTNTGRGAIINKKSIPPGAALFGFSHLYGGIPGGQAEYVRVPKANVGPFKVPGTLADEKVLFLSDILPTAWQAVTNAGIGQGSSVAIYGAGPVGLMSAACARMLGAEKIFMVDHHPYRLAYAQKTYGVIPINFDDDDDPADTIIRQTAGMRGVDGVVDAVGFEAKGSTTETILATLKLEGSSGKALRQCIAAVRRGGVVSVPGVYAGFIHGFMFGDAFDKGLTFKMGQTHVHRFMPELLEHIEAGRLEPEAIITHRMSLEDAAKGYKLFDKKEEDCRKVILTPGNNTIVVPDATTEALVAGGVPAM</sequence>
<dbReference type="Pfam" id="PF08240">
    <property type="entry name" value="ADH_N"/>
    <property type="match status" value="1"/>
</dbReference>
<comment type="similarity">
    <text evidence="5">Belongs to the zinc-containing alcohol dehydrogenase family.</text>
</comment>
<dbReference type="PATRIC" id="fig|129137.4.peg.1728"/>
<dbReference type="InterPro" id="IPR013149">
    <property type="entry name" value="ADH-like_C"/>
</dbReference>
<dbReference type="InterPro" id="IPR013154">
    <property type="entry name" value="ADH-like_N"/>
</dbReference>
<dbReference type="InterPro" id="IPR011032">
    <property type="entry name" value="GroES-like_sf"/>
</dbReference>
<reference evidence="8 10" key="2">
    <citation type="submission" date="2018-08" db="EMBL/GenBank/DDBJ databases">
        <title>Recombination of ecologically and evolutionarily significant loci maintains genetic cohesion in the Pseudomonas syringae species complex.</title>
        <authorList>
            <person name="Dillon M."/>
            <person name="Thakur S."/>
            <person name="Almeida R.N.D."/>
            <person name="Weir B.S."/>
            <person name="Guttman D.S."/>
        </authorList>
    </citation>
    <scope>NUCLEOTIDE SEQUENCE [LARGE SCALE GENOMIC DNA]</scope>
    <source>
        <strain evidence="8 10">ICMP 4316</strain>
    </source>
</reference>
<evidence type="ECO:0000256" key="3">
    <source>
        <dbReference type="ARBA" id="ARBA00022833"/>
    </source>
</evidence>
<evidence type="ECO:0000256" key="2">
    <source>
        <dbReference type="ARBA" id="ARBA00022723"/>
    </source>
</evidence>
<dbReference type="SUPFAM" id="SSF50129">
    <property type="entry name" value="GroES-like"/>
    <property type="match status" value="1"/>
</dbReference>
<dbReference type="InterPro" id="IPR036291">
    <property type="entry name" value="NAD(P)-bd_dom_sf"/>
</dbReference>
<dbReference type="Proteomes" id="UP000050490">
    <property type="component" value="Unassembled WGS sequence"/>
</dbReference>
<accession>A0A0P9QR64</accession>
<dbReference type="Proteomes" id="UP000275613">
    <property type="component" value="Unassembled WGS sequence"/>
</dbReference>
<dbReference type="Pfam" id="PF00107">
    <property type="entry name" value="ADH_zinc_N"/>
    <property type="match status" value="1"/>
</dbReference>
<comment type="caution">
    <text evidence="7">The sequence shown here is derived from an EMBL/GenBank/DDBJ whole genome shotgun (WGS) entry which is preliminary data.</text>
</comment>
<name>A0A0P9QR64_PSEA0</name>
<dbReference type="Gene3D" id="3.90.180.10">
    <property type="entry name" value="Medium-chain alcohol dehydrogenases, catalytic domain"/>
    <property type="match status" value="1"/>
</dbReference>
<evidence type="ECO:0000259" key="6">
    <source>
        <dbReference type="SMART" id="SM00829"/>
    </source>
</evidence>
<dbReference type="FunFam" id="3.40.50.720:FF:000493">
    <property type="entry name" value="Glutathione-dependent formaldehyde dehydrogenase"/>
    <property type="match status" value="1"/>
</dbReference>
<protein>
    <submittedName>
        <fullName evidence="7">Glutathione-dependent formaldehyde dehydrogenase</fullName>
    </submittedName>
</protein>
<evidence type="ECO:0000256" key="5">
    <source>
        <dbReference type="RuleBase" id="RU361277"/>
    </source>
</evidence>
<dbReference type="PANTHER" id="PTHR42813">
    <property type="entry name" value="ZINC-TYPE ALCOHOL DEHYDROGENASE-LIKE"/>
    <property type="match status" value="1"/>
</dbReference>
<evidence type="ECO:0000313" key="9">
    <source>
        <dbReference type="Proteomes" id="UP000050490"/>
    </source>
</evidence>
<dbReference type="GO" id="GO:0016616">
    <property type="term" value="F:oxidoreductase activity, acting on the CH-OH group of donors, NAD or NADP as acceptor"/>
    <property type="evidence" value="ECO:0007669"/>
    <property type="project" value="UniProtKB-ARBA"/>
</dbReference>
<evidence type="ECO:0000313" key="8">
    <source>
        <dbReference type="EMBL" id="RMO54915.1"/>
    </source>
</evidence>
<dbReference type="SMART" id="SM00829">
    <property type="entry name" value="PKS_ER"/>
    <property type="match status" value="1"/>
</dbReference>
<feature type="domain" description="Enoyl reductase (ER)" evidence="6">
    <location>
        <begin position="23"/>
        <end position="401"/>
    </location>
</feature>
<dbReference type="EMBL" id="LJQI01000250">
    <property type="protein sequence ID" value="KPX27180.1"/>
    <property type="molecule type" value="Genomic_DNA"/>
</dbReference>
<keyword evidence="4" id="KW-0560">Oxidoreductase</keyword>
<evidence type="ECO:0000313" key="10">
    <source>
        <dbReference type="Proteomes" id="UP000275613"/>
    </source>
</evidence>
<organism evidence="7 9">
    <name type="scientific">Pseudomonas amygdali pv. eriobotryae</name>
    <dbReference type="NCBI Taxonomy" id="129137"/>
    <lineage>
        <taxon>Bacteria</taxon>
        <taxon>Pseudomonadati</taxon>
        <taxon>Pseudomonadota</taxon>
        <taxon>Gammaproteobacteria</taxon>
        <taxon>Pseudomonadales</taxon>
        <taxon>Pseudomonadaceae</taxon>
        <taxon>Pseudomonas</taxon>
        <taxon>Pseudomonas amygdali</taxon>
    </lineage>
</organism>
<dbReference type="SUPFAM" id="SSF51735">
    <property type="entry name" value="NAD(P)-binding Rossmann-fold domains"/>
    <property type="match status" value="1"/>
</dbReference>
<keyword evidence="3 5" id="KW-0862">Zinc</keyword>
<dbReference type="GO" id="GO:0008270">
    <property type="term" value="F:zinc ion binding"/>
    <property type="evidence" value="ECO:0007669"/>
    <property type="project" value="InterPro"/>
</dbReference>
<reference evidence="7 9" key="1">
    <citation type="submission" date="2015-09" db="EMBL/GenBank/DDBJ databases">
        <title>Genome announcement of multiple Pseudomonas syringae strains.</title>
        <authorList>
            <person name="Thakur S."/>
            <person name="Wang P.W."/>
            <person name="Gong Y."/>
            <person name="Weir B.S."/>
            <person name="Guttman D.S."/>
        </authorList>
    </citation>
    <scope>NUCLEOTIDE SEQUENCE [LARGE SCALE GENOMIC DNA]</scope>
    <source>
        <strain evidence="7 9">ICMP4455</strain>
    </source>
</reference>
<dbReference type="Gene3D" id="3.40.50.720">
    <property type="entry name" value="NAD(P)-binding Rossmann-like Domain"/>
    <property type="match status" value="1"/>
</dbReference>